<accession>G1WIY5</accession>
<dbReference type="STRING" id="742742.HMPREF9452_01298"/>
<comment type="caution">
    <text evidence="1">The sequence shown here is derived from an EMBL/GenBank/DDBJ whole genome shotgun (WGS) entry which is preliminary data.</text>
</comment>
<organism evidence="1 2">
    <name type="scientific">Collinsella tanakaei YIT 12063</name>
    <dbReference type="NCBI Taxonomy" id="742742"/>
    <lineage>
        <taxon>Bacteria</taxon>
        <taxon>Bacillati</taxon>
        <taxon>Actinomycetota</taxon>
        <taxon>Coriobacteriia</taxon>
        <taxon>Coriobacteriales</taxon>
        <taxon>Coriobacteriaceae</taxon>
        <taxon>Collinsella</taxon>
    </lineage>
</organism>
<dbReference type="PATRIC" id="fig|742742.3.peg.1268"/>
<keyword evidence="2" id="KW-1185">Reference proteome</keyword>
<protein>
    <recommendedName>
        <fullName evidence="3">Phage protein</fullName>
    </recommendedName>
</protein>
<dbReference type="RefSeq" id="WP_009141333.1">
    <property type="nucleotide sequence ID" value="NZ_JH126469.1"/>
</dbReference>
<gene>
    <name evidence="1" type="ORF">HMPREF9452_01298</name>
</gene>
<evidence type="ECO:0000313" key="2">
    <source>
        <dbReference type="Proteomes" id="UP000004830"/>
    </source>
</evidence>
<dbReference type="EMBL" id="ADLS01000017">
    <property type="protein sequence ID" value="EGX70612.1"/>
    <property type="molecule type" value="Genomic_DNA"/>
</dbReference>
<dbReference type="OrthoDB" id="1693241at2"/>
<name>G1WIY5_9ACTN</name>
<reference evidence="1 2" key="1">
    <citation type="submission" date="2011-06" db="EMBL/GenBank/DDBJ databases">
        <title>The Genome Sequence of Collinsella tanakaei YIT 12063.</title>
        <authorList>
            <consortium name="The Broad Institute Genome Sequencing Platform"/>
            <person name="Earl A."/>
            <person name="Ward D."/>
            <person name="Feldgarden M."/>
            <person name="Gevers D."/>
            <person name="Morotomi M."/>
            <person name="Young S.K."/>
            <person name="Zeng Q."/>
            <person name="Gargeya S."/>
            <person name="Fitzgerald M."/>
            <person name="Haas B."/>
            <person name="Abouelleil A."/>
            <person name="Alvarado L."/>
            <person name="Arachchi H.M."/>
            <person name="Berlin A."/>
            <person name="Brown A."/>
            <person name="Chapman S.B."/>
            <person name="Chen Z."/>
            <person name="Dunbar C."/>
            <person name="Freedman E."/>
            <person name="Gearin G."/>
            <person name="Gellesch M."/>
            <person name="Goldberg J."/>
            <person name="Griggs A."/>
            <person name="Gujja S."/>
            <person name="Heiman D."/>
            <person name="Howarth C."/>
            <person name="Larson L."/>
            <person name="Lui A."/>
            <person name="MacDonald P.J.P."/>
            <person name="Mehta T."/>
            <person name="Montmayeur A."/>
            <person name="Murphy C."/>
            <person name="Neiman D."/>
            <person name="Pearson M."/>
            <person name="Priest M."/>
            <person name="Roberts A."/>
            <person name="Saif S."/>
            <person name="Shea T."/>
            <person name="Shenoy N."/>
            <person name="Sisk P."/>
            <person name="Stolte C."/>
            <person name="Sykes S."/>
            <person name="Wortman J."/>
            <person name="Nusbaum C."/>
            <person name="Birren B."/>
        </authorList>
    </citation>
    <scope>NUCLEOTIDE SEQUENCE [LARGE SCALE GENOMIC DNA]</scope>
    <source>
        <strain evidence="1 2">YIT 12063</strain>
    </source>
</reference>
<sequence length="114" mass="12385">MLDVTKTVISWLIDNGVDAYCEVPPDRPREFCVVQRTGGGRTGVVCSPTAAVDCWAATQLEANTLGGKVERLLAEMPDGIDNVFTCEINSFYENPDPDTGSPRVSLFCVLQTND</sequence>
<proteinExistence type="predicted"/>
<dbReference type="HOGENOM" id="CLU_165266_0_0_11"/>
<dbReference type="Proteomes" id="UP000004830">
    <property type="component" value="Unassembled WGS sequence"/>
</dbReference>
<dbReference type="AlphaFoldDB" id="G1WIY5"/>
<evidence type="ECO:0008006" key="3">
    <source>
        <dbReference type="Google" id="ProtNLM"/>
    </source>
</evidence>
<evidence type="ECO:0000313" key="1">
    <source>
        <dbReference type="EMBL" id="EGX70612.1"/>
    </source>
</evidence>
<dbReference type="GeneID" id="62759016"/>